<accession>A0A3D8Y5P3</accession>
<evidence type="ECO:0000313" key="2">
    <source>
        <dbReference type="Proteomes" id="UP000256373"/>
    </source>
</evidence>
<sequence>MVVVSNGVDYPISDIAKAMLSSYYKIGFTNPDFQALSLKPEILDRYTGMYTSKQLDIKFTVSRRNNTLLGQADADPPFILTPYDTHKFKFDGVGLLIEFKPEENKLIATQTEDAIEFEKVKK</sequence>
<organism evidence="1 2">
    <name type="scientific">Dyadobacter luteus</name>
    <dbReference type="NCBI Taxonomy" id="2259619"/>
    <lineage>
        <taxon>Bacteria</taxon>
        <taxon>Pseudomonadati</taxon>
        <taxon>Bacteroidota</taxon>
        <taxon>Cytophagia</taxon>
        <taxon>Cytophagales</taxon>
        <taxon>Spirosomataceae</taxon>
        <taxon>Dyadobacter</taxon>
    </lineage>
</organism>
<evidence type="ECO:0008006" key="3">
    <source>
        <dbReference type="Google" id="ProtNLM"/>
    </source>
</evidence>
<dbReference type="AlphaFoldDB" id="A0A3D8Y5P3"/>
<dbReference type="RefSeq" id="WP_147300399.1">
    <property type="nucleotide sequence ID" value="NZ_QNUL01000023.1"/>
</dbReference>
<dbReference type="Proteomes" id="UP000256373">
    <property type="component" value="Unassembled WGS sequence"/>
</dbReference>
<evidence type="ECO:0000313" key="1">
    <source>
        <dbReference type="EMBL" id="REA58015.1"/>
    </source>
</evidence>
<name>A0A3D8Y5P3_9BACT</name>
<protein>
    <recommendedName>
        <fullName evidence="3">Peptidase S12 Pab87-related C-terminal domain-containing protein</fullName>
    </recommendedName>
</protein>
<proteinExistence type="predicted"/>
<dbReference type="EMBL" id="QNUL01000023">
    <property type="protein sequence ID" value="REA58015.1"/>
    <property type="molecule type" value="Genomic_DNA"/>
</dbReference>
<comment type="caution">
    <text evidence="1">The sequence shown here is derived from an EMBL/GenBank/DDBJ whole genome shotgun (WGS) entry which is preliminary data.</text>
</comment>
<keyword evidence="2" id="KW-1185">Reference proteome</keyword>
<gene>
    <name evidence="1" type="ORF">DSL64_21760</name>
</gene>
<reference evidence="1 2" key="1">
    <citation type="submission" date="2018-07" db="EMBL/GenBank/DDBJ databases">
        <title>Dyadobacter roseus sp. nov., isolated from rose rhizosphere soil.</title>
        <authorList>
            <person name="Chen L."/>
        </authorList>
    </citation>
    <scope>NUCLEOTIDE SEQUENCE [LARGE SCALE GENOMIC DNA]</scope>
    <source>
        <strain evidence="1 2">RS19</strain>
    </source>
</reference>
<dbReference type="OrthoDB" id="9793489at2"/>